<comment type="caution">
    <text evidence="1">The sequence shown here is derived from an EMBL/GenBank/DDBJ whole genome shotgun (WGS) entry which is preliminary data.</text>
</comment>
<evidence type="ECO:0000313" key="2">
    <source>
        <dbReference type="Proteomes" id="UP001057402"/>
    </source>
</evidence>
<sequence length="687" mass="76079">MLGDGGNNDQTQHRRKYLRSASWTDRSPTKPEPRLPPSSNRARAFLPPLSISKRTGEEWPRAGSDDLGVWPNVQTPRGGLVFKGPGELPPEFQFPRDKLAFFNKVCSRIAEHVYLGSDAVAQNWELLRRNGITHVLNCVGFVSREYFKSDLVYKTLWLQDSPSEDITSILYDVFDYFEDVREQRGRVLVHCCQGVSRSTSLVIAYLMWREGQSFEDAFQYVKAARGVTNPNMGFACQLLQCQKRVHAVPASPRSLPRMYKMAPHSPYDPLHLVPKLLDHASSEMLDSRGAFIVHIRTAIYVWIGTKCNRLMWHKAEEAARQVIRYEQAKGPIMVIKEGEEPVEYWDAFASVELSPNGSDRVDDGVHGNRFARDDVGGVAERRVSAYNVDFEIYAKALAGGVVPPFSATCSDSETCLPARENGWDKLKQKFASGAMKEFVSTAKAKSDALKSSDTASSVSDIYDGSDYPELVDDYPRSPSTPSSYLCDSPDSFSYFLRGGLDTCYEDEDSAACTNSFPSPESFSRLPLGSPVRSSKSPTLSPTSEYASSFTFSPSSSNWSDSSYFSSQQTIPSGVTADPFSVHRVPLLTSPCILYKGRRSSPEVPLAAASDSVLRKGSTSPSIEESSPFPRKLVRSWSFSREGEGIIDGNGSSKSDEADAIAKDASSGCFDDRLEDALEGVEQTFREL</sequence>
<dbReference type="Proteomes" id="UP001057402">
    <property type="component" value="Chromosome 5"/>
</dbReference>
<evidence type="ECO:0000313" key="1">
    <source>
        <dbReference type="EMBL" id="KAI4368470.1"/>
    </source>
</evidence>
<dbReference type="EMBL" id="CM042884">
    <property type="protein sequence ID" value="KAI4368470.1"/>
    <property type="molecule type" value="Genomic_DNA"/>
</dbReference>
<reference evidence="2" key="1">
    <citation type="journal article" date="2023" name="Front. Plant Sci.">
        <title>Chromosomal-level genome assembly of Melastoma candidum provides insights into trichome evolution.</title>
        <authorList>
            <person name="Zhong Y."/>
            <person name="Wu W."/>
            <person name="Sun C."/>
            <person name="Zou P."/>
            <person name="Liu Y."/>
            <person name="Dai S."/>
            <person name="Zhou R."/>
        </authorList>
    </citation>
    <scope>NUCLEOTIDE SEQUENCE [LARGE SCALE GENOMIC DNA]</scope>
</reference>
<name>A0ACB9QPD7_9MYRT</name>
<keyword evidence="2" id="KW-1185">Reference proteome</keyword>
<protein>
    <submittedName>
        <fullName evidence="1">Uncharacterized protein</fullName>
    </submittedName>
</protein>
<organism evidence="1 2">
    <name type="scientific">Melastoma candidum</name>
    <dbReference type="NCBI Taxonomy" id="119954"/>
    <lineage>
        <taxon>Eukaryota</taxon>
        <taxon>Viridiplantae</taxon>
        <taxon>Streptophyta</taxon>
        <taxon>Embryophyta</taxon>
        <taxon>Tracheophyta</taxon>
        <taxon>Spermatophyta</taxon>
        <taxon>Magnoliopsida</taxon>
        <taxon>eudicotyledons</taxon>
        <taxon>Gunneridae</taxon>
        <taxon>Pentapetalae</taxon>
        <taxon>rosids</taxon>
        <taxon>malvids</taxon>
        <taxon>Myrtales</taxon>
        <taxon>Melastomataceae</taxon>
        <taxon>Melastomatoideae</taxon>
        <taxon>Melastomateae</taxon>
        <taxon>Melastoma</taxon>
    </lineage>
</organism>
<proteinExistence type="predicted"/>
<accession>A0ACB9QPD7</accession>
<gene>
    <name evidence="1" type="ORF">MLD38_017025</name>
</gene>